<name>A0A9X4KU95_9BACL</name>
<dbReference type="Gene3D" id="2.160.20.80">
    <property type="entry name" value="E3 ubiquitin-protein ligase SopA"/>
    <property type="match status" value="1"/>
</dbReference>
<dbReference type="Proteomes" id="UP001153404">
    <property type="component" value="Unassembled WGS sequence"/>
</dbReference>
<proteinExistence type="predicted"/>
<evidence type="ECO:0000313" key="2">
    <source>
        <dbReference type="EMBL" id="MDG0811110.1"/>
    </source>
</evidence>
<dbReference type="AlphaFoldDB" id="A0A9X4KU95"/>
<evidence type="ECO:0000313" key="3">
    <source>
        <dbReference type="Proteomes" id="UP001153404"/>
    </source>
</evidence>
<accession>A0A9X4KU95</accession>
<protein>
    <recommendedName>
        <fullName evidence="1">NACHT-associated inactive Restriction Endonuclease 2 domain-containing protein</fullName>
    </recommendedName>
</protein>
<dbReference type="Gene3D" id="3.40.50.300">
    <property type="entry name" value="P-loop containing nucleotide triphosphate hydrolases"/>
    <property type="match status" value="1"/>
</dbReference>
<organism evidence="2 3">
    <name type="scientific">Cohnella rhizosphaerae</name>
    <dbReference type="NCBI Taxonomy" id="1457232"/>
    <lineage>
        <taxon>Bacteria</taxon>
        <taxon>Bacillati</taxon>
        <taxon>Bacillota</taxon>
        <taxon>Bacilli</taxon>
        <taxon>Bacillales</taxon>
        <taxon>Paenibacillaceae</taxon>
        <taxon>Cohnella</taxon>
    </lineage>
</organism>
<dbReference type="InterPro" id="IPR027417">
    <property type="entry name" value="P-loop_NTPase"/>
</dbReference>
<feature type="domain" description="NACHT-associated inactive Restriction Endonuclease 2" evidence="1">
    <location>
        <begin position="7"/>
        <end position="121"/>
    </location>
</feature>
<dbReference type="EMBL" id="JAPDIA010000007">
    <property type="protein sequence ID" value="MDG0811110.1"/>
    <property type="molecule type" value="Genomic_DNA"/>
</dbReference>
<evidence type="ECO:0000259" key="1">
    <source>
        <dbReference type="Pfam" id="PF22723"/>
    </source>
</evidence>
<gene>
    <name evidence="2" type="ORF">OMP40_18375</name>
</gene>
<dbReference type="RefSeq" id="WP_277533572.1">
    <property type="nucleotide sequence ID" value="NZ_JAPDIA010000007.1"/>
</dbReference>
<comment type="caution">
    <text evidence="2">The sequence shown here is derived from an EMBL/GenBank/DDBJ whole genome shotgun (WGS) entry which is preliminary data.</text>
</comment>
<keyword evidence="3" id="KW-1185">Reference proteome</keyword>
<dbReference type="InterPro" id="IPR055007">
    <property type="entry name" value="NA-iREase2_dom"/>
</dbReference>
<dbReference type="SUPFAM" id="SSF141571">
    <property type="entry name" value="Pentapeptide repeat-like"/>
    <property type="match status" value="1"/>
</dbReference>
<sequence>MLDRKVLDELYSLYGFEKGEERENFSVYLHSEGYFHNAEIVQFKTNEIELSQVRDQYSELGFSVHVSLFDKIEATHASLFAGFFNIKHSNNRLIQEYNNFCELQTKKTLGNYSYVEGRFFINGQLSESGLIEQISSKISESGPQLIILEAAAGFGKTCTSYEVIHRLASNSIDKVPLLAELSKNRKASVFRYVLLSEIDRKFTTLSSSLVTYEIKNGRVPLIIDGFDELLSKSNSLTELNSKDAEEAQTMLDTIADLLTYNSKAKILLTSRKSSIFTGDIFDDWAEKKLFNCNITRIQLAEPTAQDWVGYEKFVVLKELGISLDNILNPVLLTFIRNQTIETIRQNYGNNENILDQYFSLLLTREQERQQLLLDIREQISIMQQLASYLVQFDISSEEPQFIRELLLDILTGNLNKYLERYSDSLLQSSEDRPTDEEFVMKLVHHALLDRVSANSNKIGFINDFILGLFIGDALIFNKLSIDQMSEKYIDIASTSYGIKDEQSRKTLFKKITPVIVQLSVEYQLLIDINLVKKLTQNYCDQYFDSLVFKSNFYFDTRYKFINCIFSSCSFDNCTIPTSVFQSCQFYNCQFYNVNIINNSSNDAELIFSGCSGHDEFIIASSTRFDSLLIDTEQNYEKFVLEQYWKVGYDMAEPRRSYRTLFRGTSSEERGFVNDAIETLIDRSILRKTSTYIELNFTRMSEIRDILGR</sequence>
<dbReference type="Pfam" id="PF22723">
    <property type="entry name" value="NA-iREase2"/>
    <property type="match status" value="1"/>
</dbReference>
<reference evidence="2" key="1">
    <citation type="submission" date="2022-10" db="EMBL/GenBank/DDBJ databases">
        <title>Comparative genomic analysis of Cohnella hashimotonis sp. nov., isolated from the International Space Station.</title>
        <authorList>
            <person name="Simpson A."/>
            <person name="Venkateswaran K."/>
        </authorList>
    </citation>
    <scope>NUCLEOTIDE SEQUENCE</scope>
    <source>
        <strain evidence="2">DSM 28161</strain>
    </source>
</reference>